<dbReference type="Pfam" id="PF03031">
    <property type="entry name" value="NIF"/>
    <property type="match status" value="1"/>
</dbReference>
<reference evidence="2" key="1">
    <citation type="submission" date="2016-10" db="EMBL/GenBank/DDBJ databases">
        <authorList>
            <person name="de Groot N.N."/>
        </authorList>
    </citation>
    <scope>NUCLEOTIDE SEQUENCE</scope>
</reference>
<dbReference type="Gene3D" id="3.40.50.1000">
    <property type="entry name" value="HAD superfamily/HAD-like"/>
    <property type="match status" value="1"/>
</dbReference>
<dbReference type="InterPro" id="IPR004274">
    <property type="entry name" value="FCP1_dom"/>
</dbReference>
<gene>
    <name evidence="2" type="ORF">MNB_SUP05-12-1167</name>
</gene>
<dbReference type="AlphaFoldDB" id="A0A1W1DJM7"/>
<evidence type="ECO:0000259" key="1">
    <source>
        <dbReference type="Pfam" id="PF03031"/>
    </source>
</evidence>
<dbReference type="InterPro" id="IPR036412">
    <property type="entry name" value="HAD-like_sf"/>
</dbReference>
<protein>
    <recommendedName>
        <fullName evidence="1">FCP1 homology domain-containing protein</fullName>
    </recommendedName>
</protein>
<accession>A0A1W1DJM7</accession>
<organism evidence="2">
    <name type="scientific">hydrothermal vent metagenome</name>
    <dbReference type="NCBI Taxonomy" id="652676"/>
    <lineage>
        <taxon>unclassified sequences</taxon>
        <taxon>metagenomes</taxon>
        <taxon>ecological metagenomes</taxon>
    </lineage>
</organism>
<evidence type="ECO:0000313" key="2">
    <source>
        <dbReference type="EMBL" id="SFV81592.1"/>
    </source>
</evidence>
<sequence>MHVYFDLDNTIIDETGNNVRPGMYELLTSFKHHDIQLSIWTASVRERAEPILYKLNLKGYFSSVICRDDYDPNATWGKVKPKDIRFGDGDMLIDDNQNHIDFVESIGRKGFRITPFISYIDPEPDSRELERLHKFVLPNVPFKIQRDAWIKRVFKTLFRKKQQLPIWIK</sequence>
<dbReference type="EMBL" id="FPHT01000181">
    <property type="protein sequence ID" value="SFV81592.1"/>
    <property type="molecule type" value="Genomic_DNA"/>
</dbReference>
<name>A0A1W1DJM7_9ZZZZ</name>
<proteinExistence type="predicted"/>
<feature type="domain" description="FCP1 homology" evidence="1">
    <location>
        <begin position="5"/>
        <end position="135"/>
    </location>
</feature>
<dbReference type="InterPro" id="IPR023214">
    <property type="entry name" value="HAD_sf"/>
</dbReference>
<dbReference type="SUPFAM" id="SSF56784">
    <property type="entry name" value="HAD-like"/>
    <property type="match status" value="1"/>
</dbReference>